<proteinExistence type="predicted"/>
<name>A0ABM8GC22_9MICO</name>
<organism evidence="1 2">
    <name type="scientific">Naasia aerilata</name>
    <dbReference type="NCBI Taxonomy" id="1162966"/>
    <lineage>
        <taxon>Bacteria</taxon>
        <taxon>Bacillati</taxon>
        <taxon>Actinomycetota</taxon>
        <taxon>Actinomycetes</taxon>
        <taxon>Micrococcales</taxon>
        <taxon>Microbacteriaceae</taxon>
        <taxon>Naasia</taxon>
    </lineage>
</organism>
<accession>A0ABM8GC22</accession>
<protein>
    <submittedName>
        <fullName evidence="1">Uncharacterized protein</fullName>
    </submittedName>
</protein>
<dbReference type="RefSeq" id="WP_286279014.1">
    <property type="nucleotide sequence ID" value="NZ_AP027731.1"/>
</dbReference>
<evidence type="ECO:0000313" key="1">
    <source>
        <dbReference type="EMBL" id="BDZ45795.1"/>
    </source>
</evidence>
<sequence>MVLPEPSAIVGIQLVPMAPVSAYLGTDAAGGGDQIGKLVEAAAPAGFDIPFGDYLLMYSSLAGREQAGEALAAARALPTATIDDGNSRSYLLAYIMANAS</sequence>
<reference evidence="2" key="1">
    <citation type="journal article" date="2019" name="Int. J. Syst. Evol. Microbiol.">
        <title>The Global Catalogue of Microorganisms (GCM) 10K type strain sequencing project: providing services to taxonomists for standard genome sequencing and annotation.</title>
        <authorList>
            <consortium name="The Broad Institute Genomics Platform"/>
            <consortium name="The Broad Institute Genome Sequencing Center for Infectious Disease"/>
            <person name="Wu L."/>
            <person name="Ma J."/>
        </authorList>
    </citation>
    <scope>NUCLEOTIDE SEQUENCE [LARGE SCALE GENOMIC DNA]</scope>
    <source>
        <strain evidence="2">NBRC 108725</strain>
    </source>
</reference>
<dbReference type="EMBL" id="AP027731">
    <property type="protein sequence ID" value="BDZ45795.1"/>
    <property type="molecule type" value="Genomic_DNA"/>
</dbReference>
<dbReference type="Proteomes" id="UP001321498">
    <property type="component" value="Chromosome"/>
</dbReference>
<keyword evidence="2" id="KW-1185">Reference proteome</keyword>
<gene>
    <name evidence="1" type="ORF">GCM10025866_17040</name>
</gene>
<evidence type="ECO:0000313" key="2">
    <source>
        <dbReference type="Proteomes" id="UP001321498"/>
    </source>
</evidence>